<keyword evidence="2" id="KW-0472">Membrane</keyword>
<feature type="transmembrane region" description="Helical" evidence="2">
    <location>
        <begin position="264"/>
        <end position="285"/>
    </location>
</feature>
<organism evidence="3 4">
    <name type="scientific">Erpetoichthys calabaricus</name>
    <name type="common">Rope fish</name>
    <name type="synonym">Calamoichthys calabaricus</name>
    <dbReference type="NCBI Taxonomy" id="27687"/>
    <lineage>
        <taxon>Eukaryota</taxon>
        <taxon>Metazoa</taxon>
        <taxon>Chordata</taxon>
        <taxon>Craniata</taxon>
        <taxon>Vertebrata</taxon>
        <taxon>Euteleostomi</taxon>
        <taxon>Actinopterygii</taxon>
        <taxon>Polypteriformes</taxon>
        <taxon>Polypteridae</taxon>
        <taxon>Erpetoichthys</taxon>
    </lineage>
</organism>
<dbReference type="Ensembl" id="ENSECRT00000029954.1">
    <property type="protein sequence ID" value="ENSECRP00000029334.1"/>
    <property type="gene ID" value="ENSECRG00000019888.1"/>
</dbReference>
<dbReference type="PANTHER" id="PTHR21585:SF0">
    <property type="entry name" value="ARMADILLO-LIKE HELICAL DOMAIN-CONTAINING PROTEIN 4"/>
    <property type="match status" value="1"/>
</dbReference>
<sequence length="324" mass="35801">MDLGTASPDTSESSYVDQRAPSSETMEASELNLSTPSPETPETTPKENLSLSPSKISSLGQEEDVDFQPPVRFSSPSSLPPSSETTFFSKDPEKSYETSILPTVSILVADTIPASIQPRLSWISTTHSETGDTQTSNKTASVSMQTHHPVISSSRHSGSLVSRLRPPPETGLEDLEKLESEEEHDSEERDEEEEEEEAEDTPESDEDESQEDDLEMFAVTLVTASLSQTPYHLPAGNDWAQRNQGLVQSLVEKIRDKAGYVSSMLAPVGIGIAGALFILGALYSIKVIHRKRKSSFKRQRRKHREMSTRQDRVMLLADSSEDEF</sequence>
<reference evidence="3" key="3">
    <citation type="submission" date="2025-09" db="UniProtKB">
        <authorList>
            <consortium name="Ensembl"/>
        </authorList>
    </citation>
    <scope>IDENTIFICATION</scope>
</reference>
<feature type="compositionally biased region" description="Polar residues" evidence="1">
    <location>
        <begin position="7"/>
        <end position="26"/>
    </location>
</feature>
<feature type="compositionally biased region" description="Low complexity" evidence="1">
    <location>
        <begin position="73"/>
        <end position="89"/>
    </location>
</feature>
<feature type="compositionally biased region" description="Acidic residues" evidence="1">
    <location>
        <begin position="179"/>
        <end position="212"/>
    </location>
</feature>
<dbReference type="AlphaFoldDB" id="A0A8C4XGL2"/>
<proteinExistence type="predicted"/>
<dbReference type="InterPro" id="IPR031524">
    <property type="entry name" value="ARMH4"/>
</dbReference>
<accession>A0A8C4XGL2</accession>
<reference evidence="3" key="1">
    <citation type="submission" date="2021-06" db="EMBL/GenBank/DDBJ databases">
        <authorList>
            <consortium name="Wellcome Sanger Institute Data Sharing"/>
        </authorList>
    </citation>
    <scope>NUCLEOTIDE SEQUENCE [LARGE SCALE GENOMIC DNA]</scope>
</reference>
<feature type="compositionally biased region" description="Polar residues" evidence="1">
    <location>
        <begin position="126"/>
        <end position="146"/>
    </location>
</feature>
<evidence type="ECO:0000313" key="3">
    <source>
        <dbReference type="Ensembl" id="ENSECRP00000029334.1"/>
    </source>
</evidence>
<dbReference type="PANTHER" id="PTHR21585">
    <property type="entry name" value="FULL-LENGTH CDNA CLONE CS0DC025YL05 OF NEUROBLASTOMA"/>
    <property type="match status" value="1"/>
</dbReference>
<dbReference type="Proteomes" id="UP000694620">
    <property type="component" value="Chromosome 16"/>
</dbReference>
<name>A0A8C4XGL2_ERPCA</name>
<evidence type="ECO:0000256" key="2">
    <source>
        <dbReference type="SAM" id="Phobius"/>
    </source>
</evidence>
<feature type="region of interest" description="Disordered" evidence="1">
    <location>
        <begin position="1"/>
        <end position="99"/>
    </location>
</feature>
<evidence type="ECO:0008006" key="5">
    <source>
        <dbReference type="Google" id="ProtNLM"/>
    </source>
</evidence>
<keyword evidence="4" id="KW-1185">Reference proteome</keyword>
<evidence type="ECO:0000313" key="4">
    <source>
        <dbReference type="Proteomes" id="UP000694620"/>
    </source>
</evidence>
<dbReference type="GeneTree" id="ENSGT00390000012816"/>
<protein>
    <recommendedName>
        <fullName evidence="5">Armadillo-like helical domain-containing protein 4</fullName>
    </recommendedName>
</protein>
<feature type="compositionally biased region" description="Low complexity" evidence="1">
    <location>
        <begin position="34"/>
        <end position="43"/>
    </location>
</feature>
<reference evidence="3" key="2">
    <citation type="submission" date="2025-08" db="UniProtKB">
        <authorList>
            <consortium name="Ensembl"/>
        </authorList>
    </citation>
    <scope>IDENTIFICATION</scope>
</reference>
<feature type="compositionally biased region" description="Polar residues" evidence="1">
    <location>
        <begin position="46"/>
        <end position="60"/>
    </location>
</feature>
<feature type="compositionally biased region" description="Low complexity" evidence="1">
    <location>
        <begin position="152"/>
        <end position="164"/>
    </location>
</feature>
<keyword evidence="2" id="KW-0812">Transmembrane</keyword>
<keyword evidence="2" id="KW-1133">Transmembrane helix</keyword>
<evidence type="ECO:0000256" key="1">
    <source>
        <dbReference type="SAM" id="MobiDB-lite"/>
    </source>
</evidence>
<feature type="region of interest" description="Disordered" evidence="1">
    <location>
        <begin position="126"/>
        <end position="212"/>
    </location>
</feature>